<reference evidence="3 4" key="1">
    <citation type="submission" date="2015-12" db="EMBL/GenBank/DDBJ databases">
        <title>Dictyostelia acquired genes for synthesis and detection of signals that induce cell-type specialization by lateral gene transfer from prokaryotes.</title>
        <authorList>
            <person name="Gloeckner G."/>
            <person name="Schaap P."/>
        </authorList>
    </citation>
    <scope>NUCLEOTIDE SEQUENCE [LARGE SCALE GENOMIC DNA]</scope>
    <source>
        <strain evidence="3 4">TK</strain>
    </source>
</reference>
<dbReference type="OMA" id="PGYSFKY"/>
<dbReference type="InterPro" id="IPR018846">
    <property type="entry name" value="Beta-prop_RSE1/DDB1/CPSF1_1st"/>
</dbReference>
<dbReference type="Proteomes" id="UP000076078">
    <property type="component" value="Unassembled WGS sequence"/>
</dbReference>
<comment type="caution">
    <text evidence="3">The sequence shown here is derived from an EMBL/GenBank/DDBJ whole genome shotgun (WGS) entry which is preliminary data.</text>
</comment>
<keyword evidence="4" id="KW-1185">Reference proteome</keyword>
<accession>A0A152A8R8</accession>
<dbReference type="InterPro" id="IPR036322">
    <property type="entry name" value="WD40_repeat_dom_sf"/>
</dbReference>
<feature type="region of interest" description="Disordered" evidence="1">
    <location>
        <begin position="986"/>
        <end position="1009"/>
    </location>
</feature>
<dbReference type="Pfam" id="PF10433">
    <property type="entry name" value="Beta-prop_RSE1_1st"/>
    <property type="match status" value="1"/>
</dbReference>
<feature type="compositionally biased region" description="Low complexity" evidence="1">
    <location>
        <begin position="986"/>
        <end position="1003"/>
    </location>
</feature>
<dbReference type="OrthoDB" id="20774at2759"/>
<gene>
    <name evidence="3" type="ORF">DLAC_01357</name>
</gene>
<dbReference type="SUPFAM" id="SSF50978">
    <property type="entry name" value="WD40 repeat-like"/>
    <property type="match status" value="1"/>
</dbReference>
<dbReference type="InterPro" id="IPR015943">
    <property type="entry name" value="WD40/YVTN_repeat-like_dom_sf"/>
</dbReference>
<sequence>MMNYTNNKISNQSKTQYYSKTIVPPSQITKGVCGNFRKVNCNDIVLIKQHYLELLKFNRVVDLNETNCVSADIIDVDAIDENDNSFESVDQFPLFSIVKDIKTLSLKSFENTTTTTTTNEILSKEVLDHRPYIDSDYLQKDLLVVTSDSGVLSVLSWSNVKHQFLSVHFEQISPSGSNFKYIGEKIYISPCNRLVVVSAILNNLLLFTTSTNRVNSKLLNNRTTINIKETVDKITPKDVLILSVAFSYQPNNNDIIYLLIHFQNNSTKKFGLVKFQYSLSTNTLEFQLHNYQFEKQYDIIQFNNNNNNSSKKTSTTSLMVSTNLSEIILVKNDTLEIIEKIYTSVGYGAFLTSYLVTDNSEQILLSNDRGNIYRIDSRSLAIKAYDKNNGLPMLPLSMILNLGHYYYYLIGDLSDSIIIRYNSDDSFQPVIVNSNYSCITDFEVLKNDINTQILCCCNSSLIKEDSLKLIEKSISIELLDQIQVNNTNLLWTLDCATEKLIVISCLNSTKIYRLRHQDDWLDISENSPFILNIYTVYACIFQNYGIIVQVTPNKIIVLKDNKITDQWSVSSNSVIVSATSSSNSQLLVSLSKPNHFLYFEIENQKLIEKSSYPLNTEISSIYVSPIASLEHVVIIGTYQHEILIINYRAMKIISRYSKLSSIPHSIILNQLSNSHIDSGDQMYHLIVAQRDGYLLKWDISLSQLISDNEFTLISIPYQKRISNSQIQLVASNQQGIIVISPEKVYYLTSRKAHTILTKISDLPSNITHSSLLSSKNHIKPTFLFIGPTIGLSIVKLDFSKKINVSPQLIKSMDSRLISPIKILNIESMNLLLILFEKYLTIVDPKTLQKLNCLELPKFAKAISIYFWEERNLIILSGNDCRNTDRGLLLIYSFHLDENNSELLKEEQIIHLQSKIYSFITIGSNYILLSTLREIKLLNLKDSQSTPLINQVNQLSAPIILMRKSSDRILLGSWNKGIEIYQYKQQSPQQQQQQQQNQNINNNNNDEDNDEDVMIVDQNQNLQNINNNNNSLLILKREERTMTSNLMESIFLNNDRWASLDRFGNMNIKDYSEHDIIQDEEASLILLDSIGNFSYKEAFMKILPYDQNNGNKTFLMAGVLGSLVILSTLTLKIHYDSLLTLQIQLSQFSLTRPLLLNDHSVYRSELEKTTGILDGDLISQFLYLNLQNQLILVTDKYHQYMKLLNSNNYSNRDNMNIDMDSENQIQVNKLKIVQTLIDLIEKLNDKL</sequence>
<evidence type="ECO:0000313" key="3">
    <source>
        <dbReference type="EMBL" id="KYR02511.1"/>
    </source>
</evidence>
<evidence type="ECO:0000313" key="4">
    <source>
        <dbReference type="Proteomes" id="UP000076078"/>
    </source>
</evidence>
<protein>
    <recommendedName>
        <fullName evidence="2">RSE1/DDB1/CPSF1 first beta-propeller domain-containing protein</fullName>
    </recommendedName>
</protein>
<dbReference type="STRING" id="361077.A0A152A8R8"/>
<dbReference type="PANTHER" id="PTHR10644">
    <property type="entry name" value="DNA REPAIR/RNA PROCESSING CPSF FAMILY"/>
    <property type="match status" value="1"/>
</dbReference>
<organism evidence="3 4">
    <name type="scientific">Tieghemostelium lacteum</name>
    <name type="common">Slime mold</name>
    <name type="synonym">Dictyostelium lacteum</name>
    <dbReference type="NCBI Taxonomy" id="361077"/>
    <lineage>
        <taxon>Eukaryota</taxon>
        <taxon>Amoebozoa</taxon>
        <taxon>Evosea</taxon>
        <taxon>Eumycetozoa</taxon>
        <taxon>Dictyostelia</taxon>
        <taxon>Dictyosteliales</taxon>
        <taxon>Raperosteliaceae</taxon>
        <taxon>Tieghemostelium</taxon>
    </lineage>
</organism>
<dbReference type="Gene3D" id="2.130.10.10">
    <property type="entry name" value="YVTN repeat-like/Quinoprotein amine dehydrogenase"/>
    <property type="match status" value="1"/>
</dbReference>
<dbReference type="InterPro" id="IPR050358">
    <property type="entry name" value="RSE1/DDB1/CFT1"/>
</dbReference>
<dbReference type="FunCoup" id="A0A152A8R8">
    <property type="interactions" value="65"/>
</dbReference>
<evidence type="ECO:0000256" key="1">
    <source>
        <dbReference type="SAM" id="MobiDB-lite"/>
    </source>
</evidence>
<dbReference type="EMBL" id="LODT01000004">
    <property type="protein sequence ID" value="KYR02511.1"/>
    <property type="molecule type" value="Genomic_DNA"/>
</dbReference>
<proteinExistence type="predicted"/>
<name>A0A152A8R8_TIELA</name>
<dbReference type="AlphaFoldDB" id="A0A152A8R8"/>
<dbReference type="InParanoid" id="A0A152A8R8"/>
<evidence type="ECO:0000259" key="2">
    <source>
        <dbReference type="Pfam" id="PF10433"/>
    </source>
</evidence>
<feature type="domain" description="RSE1/DDB1/CPSF1 first beta-propeller" evidence="2">
    <location>
        <begin position="28"/>
        <end position="374"/>
    </location>
</feature>